<organism evidence="3 4">
    <name type="scientific">Nocardiopsis suaedae</name>
    <dbReference type="NCBI Taxonomy" id="3018444"/>
    <lineage>
        <taxon>Bacteria</taxon>
        <taxon>Bacillati</taxon>
        <taxon>Actinomycetota</taxon>
        <taxon>Actinomycetes</taxon>
        <taxon>Streptosporangiales</taxon>
        <taxon>Nocardiopsidaceae</taxon>
        <taxon>Nocardiopsis</taxon>
    </lineage>
</organism>
<gene>
    <name evidence="3" type="ORF">O4U47_23090</name>
</gene>
<dbReference type="Proteomes" id="UP001165685">
    <property type="component" value="Unassembled WGS sequence"/>
</dbReference>
<evidence type="ECO:0000256" key="2">
    <source>
        <dbReference type="SAM" id="SignalP"/>
    </source>
</evidence>
<evidence type="ECO:0000313" key="4">
    <source>
        <dbReference type="Proteomes" id="UP001165685"/>
    </source>
</evidence>
<keyword evidence="4" id="KW-1185">Reference proteome</keyword>
<feature type="signal peptide" evidence="2">
    <location>
        <begin position="1"/>
        <end position="22"/>
    </location>
</feature>
<comment type="caution">
    <text evidence="3">The sequence shown here is derived from an EMBL/GenBank/DDBJ whole genome shotgun (WGS) entry which is preliminary data.</text>
</comment>
<evidence type="ECO:0000313" key="3">
    <source>
        <dbReference type="EMBL" id="MDA2807412.1"/>
    </source>
</evidence>
<sequence>MRKAVRAGALVCLAAVAGPVLGAAPAVPAGASARGDGVDAAVEAFASGEVVHIDGGAGDGGAGPTERARAEQVEDYARARLESADVVVRAEVLSKGDAEEAAERTAARVGRPGLYVAAVRNGGAPAEEPDFGWSWVGPAAVTDGELDEHFASSAGRPLERVAGVVDLIDRDLRGAVRRAAESGKRVYVDPSIAEGFPGADAEALARRLGGLEDVRVAVVPALADVADGQGADELAEEMLAPLGGDGSALLAQWRDGAFELTPATGEEGPKPSEITSVLPEGAAGAKGELGAAVASFAGAVYGGVVEDAREGLAEGHLYVHPLAATDLEEGDAEKVDAALAERDGGEEPVRVAVVPQGAFLETGGTGPGDDALAAAVAQGADGPVAVYAVDGAGAITGSPVKGGEDAGGNWGSLEGAVFFGKVEDSVRESLDGMLVELDGKGVLGTGKGGPAAAVEASEGGALGEALASETGRALPWIGGAVAVVLGALFLRRRFGGKRTPPTAAGRQGRTD</sequence>
<accession>A0ABT4TRW2</accession>
<feature type="transmembrane region" description="Helical" evidence="1">
    <location>
        <begin position="473"/>
        <end position="490"/>
    </location>
</feature>
<keyword evidence="1" id="KW-0472">Membrane</keyword>
<name>A0ABT4TRW2_9ACTN</name>
<protein>
    <submittedName>
        <fullName evidence="3">Uncharacterized protein</fullName>
    </submittedName>
</protein>
<evidence type="ECO:0000256" key="1">
    <source>
        <dbReference type="SAM" id="Phobius"/>
    </source>
</evidence>
<proteinExistence type="predicted"/>
<keyword evidence="1" id="KW-0812">Transmembrane</keyword>
<dbReference type="RefSeq" id="WP_270680040.1">
    <property type="nucleotide sequence ID" value="NZ_JAQFWP010000054.1"/>
</dbReference>
<keyword evidence="1" id="KW-1133">Transmembrane helix</keyword>
<dbReference type="EMBL" id="JAQFWP010000054">
    <property type="protein sequence ID" value="MDA2807412.1"/>
    <property type="molecule type" value="Genomic_DNA"/>
</dbReference>
<feature type="chain" id="PRO_5045447399" evidence="2">
    <location>
        <begin position="23"/>
        <end position="511"/>
    </location>
</feature>
<reference evidence="3" key="1">
    <citation type="submission" date="2023-01" db="EMBL/GenBank/DDBJ databases">
        <title>Draft genome sequence of Nocardiopsis sp. LSu2-4 isolated from halophytes.</title>
        <authorList>
            <person name="Duangmal K."/>
            <person name="Chantavorakit T."/>
        </authorList>
    </citation>
    <scope>NUCLEOTIDE SEQUENCE</scope>
    <source>
        <strain evidence="3">LSu2-4</strain>
    </source>
</reference>
<keyword evidence="2" id="KW-0732">Signal</keyword>